<reference evidence="2 3" key="1">
    <citation type="journal article" date="2012" name="Science">
        <title>The Paleozoic origin of enzymatic lignin decomposition reconstructed from 31 fungal genomes.</title>
        <authorList>
            <person name="Floudas D."/>
            <person name="Binder M."/>
            <person name="Riley R."/>
            <person name="Barry K."/>
            <person name="Blanchette R.A."/>
            <person name="Henrissat B."/>
            <person name="Martinez A.T."/>
            <person name="Otillar R."/>
            <person name="Spatafora J.W."/>
            <person name="Yadav J.S."/>
            <person name="Aerts A."/>
            <person name="Benoit I."/>
            <person name="Boyd A."/>
            <person name="Carlson A."/>
            <person name="Copeland A."/>
            <person name="Coutinho P.M."/>
            <person name="de Vries R.P."/>
            <person name="Ferreira P."/>
            <person name="Findley K."/>
            <person name="Foster B."/>
            <person name="Gaskell J."/>
            <person name="Glotzer D."/>
            <person name="Gorecki P."/>
            <person name="Heitman J."/>
            <person name="Hesse C."/>
            <person name="Hori C."/>
            <person name="Igarashi K."/>
            <person name="Jurgens J.A."/>
            <person name="Kallen N."/>
            <person name="Kersten P."/>
            <person name="Kohler A."/>
            <person name="Kuees U."/>
            <person name="Kumar T.K.A."/>
            <person name="Kuo A."/>
            <person name="LaButti K."/>
            <person name="Larrondo L.F."/>
            <person name="Lindquist E."/>
            <person name="Ling A."/>
            <person name="Lombard V."/>
            <person name="Lucas S."/>
            <person name="Lundell T."/>
            <person name="Martin R."/>
            <person name="McLaughlin D.J."/>
            <person name="Morgenstern I."/>
            <person name="Morin E."/>
            <person name="Murat C."/>
            <person name="Nagy L.G."/>
            <person name="Nolan M."/>
            <person name="Ohm R.A."/>
            <person name="Patyshakuliyeva A."/>
            <person name="Rokas A."/>
            <person name="Ruiz-Duenas F.J."/>
            <person name="Sabat G."/>
            <person name="Salamov A."/>
            <person name="Samejima M."/>
            <person name="Schmutz J."/>
            <person name="Slot J.C."/>
            <person name="St John F."/>
            <person name="Stenlid J."/>
            <person name="Sun H."/>
            <person name="Sun S."/>
            <person name="Syed K."/>
            <person name="Tsang A."/>
            <person name="Wiebenga A."/>
            <person name="Young D."/>
            <person name="Pisabarro A."/>
            <person name="Eastwood D.C."/>
            <person name="Martin F."/>
            <person name="Cullen D."/>
            <person name="Grigoriev I.V."/>
            <person name="Hibbett D.S."/>
        </authorList>
    </citation>
    <scope>NUCLEOTIDE SEQUENCE</scope>
    <source>
        <strain evidence="3">FP-58527</strain>
    </source>
</reference>
<dbReference type="eggNOG" id="ENOG502R21M">
    <property type="taxonomic scope" value="Eukaryota"/>
</dbReference>
<dbReference type="STRING" id="743788.S8FEF0"/>
<sequence length="359" mass="40071">MRCRNLHGDSQVRTSDRTPLSGSTSHDKKSGEATSQKDRLPRPSGHSVQSCEASQPGRETLRSRWIPDLAPARPEQLEGPVATSRSHANRSGESVRFASTKTSHPPRGPPRSVEWLGSGLASLTLSKDAETRLQHQKPEGSISYRLVGSNGLRIQPVGDATTSTRTYVRQLDARPLASTTSRRIGRTHPPALVIAESHEETSISSARPAEIHADEPTFEGRQALVQARREHAIRERDEKVAWYASTGEWLTDVPIPPTVAQLADLFINVVERDRRVQIFLRVEPPAWEQVEERHPHPTIDGYVLHVLDSLEPRWVTKETYRTYMGRWRKEGRLSREPGGSTVNADLSCTEVAPTSLHRT</sequence>
<dbReference type="InParanoid" id="S8FEF0"/>
<keyword evidence="3" id="KW-1185">Reference proteome</keyword>
<name>S8FEF0_FOMSC</name>
<organism evidence="2 3">
    <name type="scientific">Fomitopsis schrenkii</name>
    <name type="common">Brown rot fungus</name>
    <dbReference type="NCBI Taxonomy" id="2126942"/>
    <lineage>
        <taxon>Eukaryota</taxon>
        <taxon>Fungi</taxon>
        <taxon>Dikarya</taxon>
        <taxon>Basidiomycota</taxon>
        <taxon>Agaricomycotina</taxon>
        <taxon>Agaricomycetes</taxon>
        <taxon>Polyporales</taxon>
        <taxon>Fomitopsis</taxon>
    </lineage>
</organism>
<proteinExistence type="predicted"/>
<protein>
    <submittedName>
        <fullName evidence="2">Uncharacterized protein</fullName>
    </submittedName>
</protein>
<evidence type="ECO:0000313" key="2">
    <source>
        <dbReference type="EMBL" id="EPS99890.1"/>
    </source>
</evidence>
<dbReference type="AlphaFoldDB" id="S8FEF0"/>
<dbReference type="HOGENOM" id="CLU_771693_0_0_1"/>
<feature type="region of interest" description="Disordered" evidence="1">
    <location>
        <begin position="1"/>
        <end position="113"/>
    </location>
</feature>
<evidence type="ECO:0000313" key="3">
    <source>
        <dbReference type="Proteomes" id="UP000015241"/>
    </source>
</evidence>
<feature type="compositionally biased region" description="Polar residues" evidence="1">
    <location>
        <begin position="83"/>
        <end position="103"/>
    </location>
</feature>
<evidence type="ECO:0000256" key="1">
    <source>
        <dbReference type="SAM" id="MobiDB-lite"/>
    </source>
</evidence>
<dbReference type="OrthoDB" id="2803716at2759"/>
<accession>S8FEF0</accession>
<feature type="compositionally biased region" description="Basic and acidic residues" evidence="1">
    <location>
        <begin position="25"/>
        <end position="41"/>
    </location>
</feature>
<feature type="compositionally biased region" description="Polar residues" evidence="1">
    <location>
        <begin position="11"/>
        <end position="24"/>
    </location>
</feature>
<gene>
    <name evidence="2" type="ORF">FOMPIDRAFT_1024025</name>
</gene>
<dbReference type="EMBL" id="KE504153">
    <property type="protein sequence ID" value="EPS99890.1"/>
    <property type="molecule type" value="Genomic_DNA"/>
</dbReference>
<dbReference type="Proteomes" id="UP000015241">
    <property type="component" value="Unassembled WGS sequence"/>
</dbReference>